<evidence type="ECO:0008006" key="2">
    <source>
        <dbReference type="Google" id="ProtNLM"/>
    </source>
</evidence>
<accession>A0A6C0DI11</accession>
<dbReference type="EMBL" id="MN739626">
    <property type="protein sequence ID" value="QHT16596.1"/>
    <property type="molecule type" value="Genomic_DNA"/>
</dbReference>
<organism evidence="1">
    <name type="scientific">viral metagenome</name>
    <dbReference type="NCBI Taxonomy" id="1070528"/>
    <lineage>
        <taxon>unclassified sequences</taxon>
        <taxon>metagenomes</taxon>
        <taxon>organismal metagenomes</taxon>
    </lineage>
</organism>
<dbReference type="AlphaFoldDB" id="A0A6C0DI11"/>
<evidence type="ECO:0000313" key="1">
    <source>
        <dbReference type="EMBL" id="QHT16596.1"/>
    </source>
</evidence>
<proteinExistence type="predicted"/>
<name>A0A6C0DI11_9ZZZZ</name>
<sequence length="203" mass="23990">MIYLIITTCLNSKYGKQSQEHRKLYYIKAITKALEYSKNLPIKRIIVENNGKRETFLDQFSNEADIVYTDNNSVPTSNKAQNEYLDIKEIIQKYQIQDDETIIKLTGRYILTNGGFFRYTVNNNFDASLKFYNICTLTFCRNDCLLGLYAIKAKYFKDFKYEFKKSPEIEFATYVKNNIYNLRQVQYLSLMYCLAENCIEILV</sequence>
<reference evidence="1" key="1">
    <citation type="journal article" date="2020" name="Nature">
        <title>Giant virus diversity and host interactions through global metagenomics.</title>
        <authorList>
            <person name="Schulz F."/>
            <person name="Roux S."/>
            <person name="Paez-Espino D."/>
            <person name="Jungbluth S."/>
            <person name="Walsh D.A."/>
            <person name="Denef V.J."/>
            <person name="McMahon K.D."/>
            <person name="Konstantinidis K.T."/>
            <person name="Eloe-Fadrosh E.A."/>
            <person name="Kyrpides N.C."/>
            <person name="Woyke T."/>
        </authorList>
    </citation>
    <scope>NUCLEOTIDE SEQUENCE</scope>
    <source>
        <strain evidence="1">GVMAG-M-3300023174-189</strain>
    </source>
</reference>
<protein>
    <recommendedName>
        <fullName evidence="2">Glycosyltransferase</fullName>
    </recommendedName>
</protein>